<gene>
    <name evidence="2" type="ORF">BU16DRAFT_108785</name>
</gene>
<sequence>MTSPKSAHKFDPNFSKRDAEDGPPATPASELFPSGWATTFGDNLHAFNPSPLDLGAAGSELHHRTSSEQYHVTHEENTSDPGDPMDMTDEEDSGMLASGEDSSSYDEETTSALPAPAGAQHGSPVDDGLWAAGTEDQPIELDSEDESDGNLAGDVDENQPIEINSDDDFEEGQPIELDSADGADGNPAINIDEDQLMEFYSDDDDADWDQPEKLYSGPESDEESDGELEEASEGDLVEENNGELDQEPDSSTMLADGTAAAVMDSVEVQDAVVLETDTQEDVTSSEEATSEPESLALTEIPGPTTTTHKPKQFRLRCDMGQCIHILRCGHAVVAIDPSDGWICGKNCIRKQNRSSVKGEFGCRLCLRLNNGHAVSWYLHRLDDLLLPRYVPADEPKKMAKYRLTEIVFLVSDSDVFPRAIRAPPNTGVIRTPLSKEELAFDVAGATVIAADTLKNIGDIRSAVSVAATREHQRYEKAKKAARTLQPRVDLKAREELISQIEHFSNQLELEVAPDRPAGWGAKMTACYIFELVEYGTKLSLFPVDVVMAACIVTGFERLQFEVAGVFAGASIVKVCELMQCKVDEVEAAMIALKEALYCRAVTWAGYIPRSFKRTTSQQEVLVWIAKEMFPKV</sequence>
<feature type="compositionally biased region" description="Acidic residues" evidence="1">
    <location>
        <begin position="277"/>
        <end position="290"/>
    </location>
</feature>
<dbReference type="AlphaFoldDB" id="A0A6A6QMY9"/>
<feature type="region of interest" description="Disordered" evidence="1">
    <location>
        <begin position="276"/>
        <end position="309"/>
    </location>
</feature>
<name>A0A6A6QMY9_9PEZI</name>
<dbReference type="OrthoDB" id="10436898at2759"/>
<evidence type="ECO:0000313" key="3">
    <source>
        <dbReference type="Proteomes" id="UP000799750"/>
    </source>
</evidence>
<dbReference type="EMBL" id="MU004194">
    <property type="protein sequence ID" value="KAF2492277.1"/>
    <property type="molecule type" value="Genomic_DNA"/>
</dbReference>
<feature type="compositionally biased region" description="Basic and acidic residues" evidence="1">
    <location>
        <begin position="8"/>
        <end position="20"/>
    </location>
</feature>
<dbReference type="Proteomes" id="UP000799750">
    <property type="component" value="Unassembled WGS sequence"/>
</dbReference>
<protein>
    <submittedName>
        <fullName evidence="2">Uncharacterized protein</fullName>
    </submittedName>
</protein>
<evidence type="ECO:0000256" key="1">
    <source>
        <dbReference type="SAM" id="MobiDB-lite"/>
    </source>
</evidence>
<feature type="compositionally biased region" description="Acidic residues" evidence="1">
    <location>
        <begin position="137"/>
        <end position="181"/>
    </location>
</feature>
<feature type="region of interest" description="Disordered" evidence="1">
    <location>
        <begin position="1"/>
        <end position="251"/>
    </location>
</feature>
<keyword evidence="3" id="KW-1185">Reference proteome</keyword>
<accession>A0A6A6QMY9</accession>
<feature type="compositionally biased region" description="Acidic residues" evidence="1">
    <location>
        <begin position="191"/>
        <end position="209"/>
    </location>
</feature>
<feature type="compositionally biased region" description="Basic and acidic residues" evidence="1">
    <location>
        <begin position="60"/>
        <end position="77"/>
    </location>
</feature>
<reference evidence="2" key="1">
    <citation type="journal article" date="2020" name="Stud. Mycol.">
        <title>101 Dothideomycetes genomes: a test case for predicting lifestyles and emergence of pathogens.</title>
        <authorList>
            <person name="Haridas S."/>
            <person name="Albert R."/>
            <person name="Binder M."/>
            <person name="Bloem J."/>
            <person name="Labutti K."/>
            <person name="Salamov A."/>
            <person name="Andreopoulos B."/>
            <person name="Baker S."/>
            <person name="Barry K."/>
            <person name="Bills G."/>
            <person name="Bluhm B."/>
            <person name="Cannon C."/>
            <person name="Castanera R."/>
            <person name="Culley D."/>
            <person name="Daum C."/>
            <person name="Ezra D."/>
            <person name="Gonzalez J."/>
            <person name="Henrissat B."/>
            <person name="Kuo A."/>
            <person name="Liang C."/>
            <person name="Lipzen A."/>
            <person name="Lutzoni F."/>
            <person name="Magnuson J."/>
            <person name="Mondo S."/>
            <person name="Nolan M."/>
            <person name="Ohm R."/>
            <person name="Pangilinan J."/>
            <person name="Park H.-J."/>
            <person name="Ramirez L."/>
            <person name="Alfaro M."/>
            <person name="Sun H."/>
            <person name="Tritt A."/>
            <person name="Yoshinaga Y."/>
            <person name="Zwiers L.-H."/>
            <person name="Turgeon B."/>
            <person name="Goodwin S."/>
            <person name="Spatafora J."/>
            <person name="Crous P."/>
            <person name="Grigoriev I."/>
        </authorList>
    </citation>
    <scope>NUCLEOTIDE SEQUENCE</scope>
    <source>
        <strain evidence="2">CBS 269.34</strain>
    </source>
</reference>
<feature type="compositionally biased region" description="Acidic residues" evidence="1">
    <location>
        <begin position="219"/>
        <end position="248"/>
    </location>
</feature>
<organism evidence="2 3">
    <name type="scientific">Lophium mytilinum</name>
    <dbReference type="NCBI Taxonomy" id="390894"/>
    <lineage>
        <taxon>Eukaryota</taxon>
        <taxon>Fungi</taxon>
        <taxon>Dikarya</taxon>
        <taxon>Ascomycota</taxon>
        <taxon>Pezizomycotina</taxon>
        <taxon>Dothideomycetes</taxon>
        <taxon>Pleosporomycetidae</taxon>
        <taxon>Mytilinidiales</taxon>
        <taxon>Mytilinidiaceae</taxon>
        <taxon>Lophium</taxon>
    </lineage>
</organism>
<evidence type="ECO:0000313" key="2">
    <source>
        <dbReference type="EMBL" id="KAF2492277.1"/>
    </source>
</evidence>
<proteinExistence type="predicted"/>